<sequence length="262" mass="28910">MILTKISSVFLICLLGLYSKTAKSQFCGCSPILCCSQYGYCGTSDVYCGSGCQSGPCGRFKEPAVVDRIVTQGFFDRIINQTDNGCAGKKFYTRDTFINAANTFPDFANSVTRREIATMFAHFTRETEHFCYIEEVNGSSLDYCDENNRRYPCAPGKGYFGRGPFQLSWNYNYGACGQSLGLDLLRMPELVGSNATVAFRTGVWFWMNSVRPVLNEGFGATIKAINGMECNGGNPGAVNARIKYYRDYCGQFGVDPGVNITC</sequence>
<feature type="active site" description="Proton donor" evidence="4">
    <location>
        <position position="126"/>
    </location>
</feature>
<dbReference type="OrthoDB" id="5985073at2759"/>
<dbReference type="PANTHER" id="PTHR22595:SF161">
    <property type="entry name" value="GENOME ASSEMBLY, CHROMOSOME: A04"/>
    <property type="match status" value="1"/>
</dbReference>
<feature type="disulfide bond" evidence="5">
    <location>
        <begin position="144"/>
        <end position="153"/>
    </location>
</feature>
<evidence type="ECO:0000256" key="3">
    <source>
        <dbReference type="ARBA" id="ARBA00023157"/>
    </source>
</evidence>
<dbReference type="GO" id="GO:0008061">
    <property type="term" value="F:chitin binding"/>
    <property type="evidence" value="ECO:0007669"/>
    <property type="project" value="UniProtKB-UniRule"/>
</dbReference>
<feature type="disulfide bond" evidence="5 6">
    <location>
        <begin position="34"/>
        <end position="48"/>
    </location>
</feature>
<comment type="caution">
    <text evidence="9">The sequence shown here is derived from an EMBL/GenBank/DDBJ whole genome shotgun (WGS) entry which is preliminary data.</text>
</comment>
<feature type="chain" id="PRO_5022228105" description="Chitin-binding type-1 domain-containing protein" evidence="7">
    <location>
        <begin position="25"/>
        <end position="262"/>
    </location>
</feature>
<dbReference type="EMBL" id="CABITT030000004">
    <property type="protein sequence ID" value="VVB03263.1"/>
    <property type="molecule type" value="Genomic_DNA"/>
</dbReference>
<keyword evidence="10" id="KW-1185">Reference proteome</keyword>
<dbReference type="Gene3D" id="1.10.530.10">
    <property type="match status" value="1"/>
</dbReference>
<comment type="similarity">
    <text evidence="1">Belongs to the glycosyl hydrolase 19 family. Chitinase class I subfamily.</text>
</comment>
<evidence type="ECO:0000256" key="5">
    <source>
        <dbReference type="PIRSR" id="PIRSR001060-2"/>
    </source>
</evidence>
<dbReference type="CDD" id="cd00325">
    <property type="entry name" value="chitinase_GH19"/>
    <property type="match status" value="1"/>
</dbReference>
<dbReference type="InterPro" id="IPR016283">
    <property type="entry name" value="Glyco_hydro_19"/>
</dbReference>
<evidence type="ECO:0000256" key="7">
    <source>
        <dbReference type="SAM" id="SignalP"/>
    </source>
</evidence>
<dbReference type="InterPro" id="IPR036861">
    <property type="entry name" value="Endochitinase-like_sf"/>
</dbReference>
<evidence type="ECO:0000256" key="6">
    <source>
        <dbReference type="PROSITE-ProRule" id="PRU00261"/>
    </source>
</evidence>
<feature type="disulfide bond" evidence="5">
    <location>
        <begin position="230"/>
        <end position="262"/>
    </location>
</feature>
<keyword evidence="7" id="KW-0732">Signal</keyword>
<dbReference type="GO" id="GO:0006032">
    <property type="term" value="P:chitin catabolic process"/>
    <property type="evidence" value="ECO:0007669"/>
    <property type="project" value="InterPro"/>
</dbReference>
<dbReference type="InterPro" id="IPR001002">
    <property type="entry name" value="Chitin-bd_1"/>
</dbReference>
<dbReference type="Proteomes" id="UP000489600">
    <property type="component" value="Unassembled WGS sequence"/>
</dbReference>
<feature type="disulfide bond" evidence="5">
    <location>
        <begin position="86"/>
        <end position="131"/>
    </location>
</feature>
<dbReference type="PROSITE" id="PS00773">
    <property type="entry name" value="CHITINASE_19_1"/>
    <property type="match status" value="1"/>
</dbReference>
<accession>A0A565BNN8</accession>
<comment type="caution">
    <text evidence="6">Lacks conserved residue(s) required for the propagation of feature annotation.</text>
</comment>
<dbReference type="PROSITE" id="PS00026">
    <property type="entry name" value="CHIT_BIND_I_1"/>
    <property type="match status" value="1"/>
</dbReference>
<evidence type="ECO:0000259" key="8">
    <source>
        <dbReference type="PROSITE" id="PS50941"/>
    </source>
</evidence>
<protein>
    <recommendedName>
        <fullName evidence="8">Chitin-binding type-1 domain-containing protein</fullName>
    </recommendedName>
</protein>
<dbReference type="PIRSF" id="PIRSF001060">
    <property type="entry name" value="Endochitinase"/>
    <property type="match status" value="1"/>
</dbReference>
<dbReference type="Gene3D" id="3.30.20.10">
    <property type="entry name" value="Endochitinase, domain 2"/>
    <property type="match status" value="1"/>
</dbReference>
<dbReference type="GO" id="GO:0004568">
    <property type="term" value="F:chitinase activity"/>
    <property type="evidence" value="ECO:0007669"/>
    <property type="project" value="InterPro"/>
</dbReference>
<dbReference type="GO" id="GO:0016998">
    <property type="term" value="P:cell wall macromolecule catabolic process"/>
    <property type="evidence" value="ECO:0007669"/>
    <property type="project" value="InterPro"/>
</dbReference>
<dbReference type="FunFam" id="3.30.20.10:FF:000001">
    <property type="entry name" value="Endochitinase (Chitinase)"/>
    <property type="match status" value="1"/>
</dbReference>
<keyword evidence="2 6" id="KW-0147">Chitin-binding</keyword>
<dbReference type="Gene3D" id="3.30.60.10">
    <property type="entry name" value="Endochitinase-like"/>
    <property type="match status" value="1"/>
</dbReference>
<dbReference type="InterPro" id="IPR023346">
    <property type="entry name" value="Lysozyme-like_dom_sf"/>
</dbReference>
<reference evidence="9" key="1">
    <citation type="submission" date="2019-07" db="EMBL/GenBank/DDBJ databases">
        <authorList>
            <person name="Dittberner H."/>
        </authorList>
    </citation>
    <scope>NUCLEOTIDE SEQUENCE [LARGE SCALE GENOMIC DNA]</scope>
</reference>
<evidence type="ECO:0000313" key="10">
    <source>
        <dbReference type="Proteomes" id="UP000489600"/>
    </source>
</evidence>
<feature type="signal peptide" evidence="7">
    <location>
        <begin position="1"/>
        <end position="24"/>
    </location>
</feature>
<dbReference type="SUPFAM" id="SSF53955">
    <property type="entry name" value="Lysozyme-like"/>
    <property type="match status" value="1"/>
</dbReference>
<name>A0A565BNN8_9BRAS</name>
<dbReference type="PANTHER" id="PTHR22595">
    <property type="entry name" value="CHITINASE-RELATED"/>
    <property type="match status" value="1"/>
</dbReference>
<dbReference type="Pfam" id="PF00182">
    <property type="entry name" value="Glyco_hydro_19"/>
    <property type="match status" value="2"/>
</dbReference>
<evidence type="ECO:0000313" key="9">
    <source>
        <dbReference type="EMBL" id="VVB03263.1"/>
    </source>
</evidence>
<keyword evidence="3 5" id="KW-1015">Disulfide bond</keyword>
<evidence type="ECO:0000256" key="2">
    <source>
        <dbReference type="ARBA" id="ARBA00022669"/>
    </source>
</evidence>
<gene>
    <name evidence="9" type="ORF">ANE_LOCUS13707</name>
</gene>
<organism evidence="9 10">
    <name type="scientific">Arabis nemorensis</name>
    <dbReference type="NCBI Taxonomy" id="586526"/>
    <lineage>
        <taxon>Eukaryota</taxon>
        <taxon>Viridiplantae</taxon>
        <taxon>Streptophyta</taxon>
        <taxon>Embryophyta</taxon>
        <taxon>Tracheophyta</taxon>
        <taxon>Spermatophyta</taxon>
        <taxon>Magnoliopsida</taxon>
        <taxon>eudicotyledons</taxon>
        <taxon>Gunneridae</taxon>
        <taxon>Pentapetalae</taxon>
        <taxon>rosids</taxon>
        <taxon>malvids</taxon>
        <taxon>Brassicales</taxon>
        <taxon>Brassicaceae</taxon>
        <taxon>Arabideae</taxon>
        <taxon>Arabis</taxon>
    </lineage>
</organism>
<dbReference type="SMART" id="SM00270">
    <property type="entry name" value="ChtBD1"/>
    <property type="match status" value="1"/>
</dbReference>
<dbReference type="InterPro" id="IPR000726">
    <property type="entry name" value="Glyco_hydro_19_cat"/>
</dbReference>
<feature type="domain" description="Chitin-binding type-1" evidence="8">
    <location>
        <begin position="24"/>
        <end position="59"/>
    </location>
</feature>
<dbReference type="PROSITE" id="PS00774">
    <property type="entry name" value="CHITINASE_19_2"/>
    <property type="match status" value="1"/>
</dbReference>
<proteinExistence type="inferred from homology"/>
<dbReference type="PROSITE" id="PS50941">
    <property type="entry name" value="CHIT_BIND_I_2"/>
    <property type="match status" value="1"/>
</dbReference>
<dbReference type="GO" id="GO:0005975">
    <property type="term" value="P:carbohydrate metabolic process"/>
    <property type="evidence" value="ECO:0007669"/>
    <property type="project" value="InterPro"/>
</dbReference>
<feature type="disulfide bond" evidence="5 6">
    <location>
        <begin position="29"/>
        <end position="41"/>
    </location>
</feature>
<evidence type="ECO:0000256" key="4">
    <source>
        <dbReference type="PIRSR" id="PIRSR001060-1"/>
    </source>
</evidence>
<dbReference type="Pfam" id="PF00187">
    <property type="entry name" value="Chitin_bind_1"/>
    <property type="match status" value="1"/>
</dbReference>
<evidence type="ECO:0000256" key="1">
    <source>
        <dbReference type="ARBA" id="ARBA00009373"/>
    </source>
</evidence>
<dbReference type="InterPro" id="IPR018371">
    <property type="entry name" value="Chitin-binding_1_CS"/>
</dbReference>
<dbReference type="SUPFAM" id="SSF57016">
    <property type="entry name" value="Plant lectins/antimicrobial peptides"/>
    <property type="match status" value="1"/>
</dbReference>
<dbReference type="AlphaFoldDB" id="A0A565BNN8"/>
<dbReference type="CDD" id="cd00035">
    <property type="entry name" value="ChtBD1"/>
    <property type="match status" value="1"/>
</dbReference>